<dbReference type="InterPro" id="IPR000682">
    <property type="entry name" value="PCMT"/>
</dbReference>
<dbReference type="InterPro" id="IPR029063">
    <property type="entry name" value="SAM-dependent_MTases_sf"/>
</dbReference>
<evidence type="ECO:0000256" key="1">
    <source>
        <dbReference type="ARBA" id="ARBA00004496"/>
    </source>
</evidence>
<name>A0ABU8XEC2_9BURK</name>
<dbReference type="HAMAP" id="MF_00090">
    <property type="entry name" value="PIMT"/>
    <property type="match status" value="1"/>
</dbReference>
<comment type="similarity">
    <text evidence="2 7">Belongs to the methyltransferase superfamily. L-isoaspartyl/D-aspartyl protein methyltransferase family.</text>
</comment>
<comment type="function">
    <text evidence="7">Catalyzes the methyl esterification of L-isoaspartyl residues in peptides and proteins that result from spontaneous decomposition of normal L-aspartyl and L-asparaginyl residues. It plays a role in the repair and/or degradation of damaged proteins.</text>
</comment>
<keyword evidence="9" id="KW-1185">Reference proteome</keyword>
<dbReference type="EC" id="2.1.1.77" evidence="7"/>
<dbReference type="Gene3D" id="3.40.50.150">
    <property type="entry name" value="Vaccinia Virus protein VP39"/>
    <property type="match status" value="1"/>
</dbReference>
<evidence type="ECO:0000256" key="2">
    <source>
        <dbReference type="ARBA" id="ARBA00005369"/>
    </source>
</evidence>
<comment type="caution">
    <text evidence="8">The sequence shown here is derived from an EMBL/GenBank/DDBJ whole genome shotgun (WGS) entry which is preliminary data.</text>
</comment>
<dbReference type="Proteomes" id="UP001367030">
    <property type="component" value="Unassembled WGS sequence"/>
</dbReference>
<dbReference type="RefSeq" id="WP_340338156.1">
    <property type="nucleotide sequence ID" value="NZ_JBBKZS010000014.1"/>
</dbReference>
<dbReference type="NCBIfam" id="NF001453">
    <property type="entry name" value="PRK00312.1"/>
    <property type="match status" value="1"/>
</dbReference>
<evidence type="ECO:0000313" key="9">
    <source>
        <dbReference type="Proteomes" id="UP001367030"/>
    </source>
</evidence>
<dbReference type="NCBIfam" id="TIGR00080">
    <property type="entry name" value="pimt"/>
    <property type="match status" value="1"/>
</dbReference>
<dbReference type="EMBL" id="JBBKZS010000014">
    <property type="protein sequence ID" value="MEJ8858091.1"/>
    <property type="molecule type" value="Genomic_DNA"/>
</dbReference>
<dbReference type="CDD" id="cd02440">
    <property type="entry name" value="AdoMet_MTases"/>
    <property type="match status" value="1"/>
</dbReference>
<dbReference type="PANTHER" id="PTHR11579:SF0">
    <property type="entry name" value="PROTEIN-L-ISOASPARTATE(D-ASPARTATE) O-METHYLTRANSFERASE"/>
    <property type="match status" value="1"/>
</dbReference>
<accession>A0ABU8XEC2</accession>
<evidence type="ECO:0000256" key="4">
    <source>
        <dbReference type="ARBA" id="ARBA00022603"/>
    </source>
</evidence>
<organism evidence="8 9">
    <name type="scientific">Variovorax robiniae</name>
    <dbReference type="NCBI Taxonomy" id="1836199"/>
    <lineage>
        <taxon>Bacteria</taxon>
        <taxon>Pseudomonadati</taxon>
        <taxon>Pseudomonadota</taxon>
        <taxon>Betaproteobacteria</taxon>
        <taxon>Burkholderiales</taxon>
        <taxon>Comamonadaceae</taxon>
        <taxon>Variovorax</taxon>
    </lineage>
</organism>
<dbReference type="GO" id="GO:0032259">
    <property type="term" value="P:methylation"/>
    <property type="evidence" value="ECO:0007669"/>
    <property type="project" value="UniProtKB-KW"/>
</dbReference>
<evidence type="ECO:0000256" key="5">
    <source>
        <dbReference type="ARBA" id="ARBA00022679"/>
    </source>
</evidence>
<dbReference type="SUPFAM" id="SSF53335">
    <property type="entry name" value="S-adenosyl-L-methionine-dependent methyltransferases"/>
    <property type="match status" value="1"/>
</dbReference>
<dbReference type="PANTHER" id="PTHR11579">
    <property type="entry name" value="PROTEIN-L-ISOASPARTATE O-METHYLTRANSFERASE"/>
    <property type="match status" value="1"/>
</dbReference>
<keyword evidence="4 7" id="KW-0489">Methyltransferase</keyword>
<keyword evidence="3 7" id="KW-0963">Cytoplasm</keyword>
<evidence type="ECO:0000313" key="8">
    <source>
        <dbReference type="EMBL" id="MEJ8858091.1"/>
    </source>
</evidence>
<evidence type="ECO:0000256" key="7">
    <source>
        <dbReference type="HAMAP-Rule" id="MF_00090"/>
    </source>
</evidence>
<dbReference type="Pfam" id="PF01135">
    <property type="entry name" value="PCMT"/>
    <property type="match status" value="1"/>
</dbReference>
<protein>
    <recommendedName>
        <fullName evidence="7">Protein-L-isoaspartate O-methyltransferase</fullName>
        <ecNumber evidence="7">2.1.1.77</ecNumber>
    </recommendedName>
    <alternativeName>
        <fullName evidence="7">L-isoaspartyl protein carboxyl methyltransferase</fullName>
    </alternativeName>
    <alternativeName>
        <fullName evidence="7">Protein L-isoaspartyl methyltransferase</fullName>
    </alternativeName>
    <alternativeName>
        <fullName evidence="7">Protein-beta-aspartate methyltransferase</fullName>
        <shortName evidence="7">PIMT</shortName>
    </alternativeName>
</protein>
<dbReference type="GO" id="GO:0004719">
    <property type="term" value="F:protein-L-isoaspartate (D-aspartate) O-methyltransferase activity"/>
    <property type="evidence" value="ECO:0007669"/>
    <property type="project" value="UniProtKB-EC"/>
</dbReference>
<comment type="catalytic activity">
    <reaction evidence="7">
        <text>[protein]-L-isoaspartate + S-adenosyl-L-methionine = [protein]-L-isoaspartate alpha-methyl ester + S-adenosyl-L-homocysteine</text>
        <dbReference type="Rhea" id="RHEA:12705"/>
        <dbReference type="Rhea" id="RHEA-COMP:12143"/>
        <dbReference type="Rhea" id="RHEA-COMP:12144"/>
        <dbReference type="ChEBI" id="CHEBI:57856"/>
        <dbReference type="ChEBI" id="CHEBI:59789"/>
        <dbReference type="ChEBI" id="CHEBI:90596"/>
        <dbReference type="ChEBI" id="CHEBI:90598"/>
        <dbReference type="EC" id="2.1.1.77"/>
    </reaction>
</comment>
<evidence type="ECO:0000256" key="3">
    <source>
        <dbReference type="ARBA" id="ARBA00022490"/>
    </source>
</evidence>
<proteinExistence type="inferred from homology"/>
<evidence type="ECO:0000256" key="6">
    <source>
        <dbReference type="ARBA" id="ARBA00022691"/>
    </source>
</evidence>
<keyword evidence="5 7" id="KW-0808">Transferase</keyword>
<keyword evidence="6 7" id="KW-0949">S-adenosyl-L-methionine</keyword>
<gene>
    <name evidence="7" type="primary">pcm</name>
    <name evidence="8" type="ORF">WKW79_26225</name>
</gene>
<feature type="active site" evidence="7">
    <location>
        <position position="73"/>
    </location>
</feature>
<sequence length="224" mass="24355">MSDPDFTTLRQLMLAEITAKTIFATSYLGKAALRRLVMEAMGKVPRHEFVPFELRPYAYVDSPLPIGFGKTISQPFIVAVMTDLLDVQPTDRVLEVGTGLGYQSAVLSELAQRVYSVELIDELASQARRRLADLGCSNVEIKVGNGCNGWLEHAPFDKVIVTAAPELIPPALTYQLKPGGKMVIPAGLPDAQQLIVVEKDASGSLTTREIFAVMFSTLEDAESG</sequence>
<comment type="subcellular location">
    <subcellularLocation>
        <location evidence="1 7">Cytoplasm</location>
    </subcellularLocation>
</comment>
<reference evidence="8 9" key="1">
    <citation type="submission" date="2024-03" db="EMBL/GenBank/DDBJ databases">
        <title>Novel species of the genus Variovorax.</title>
        <authorList>
            <person name="Liu Q."/>
            <person name="Xin Y.-H."/>
        </authorList>
    </citation>
    <scope>NUCLEOTIDE SEQUENCE [LARGE SCALE GENOMIC DNA]</scope>
    <source>
        <strain evidence="8 9">KACC 18901</strain>
    </source>
</reference>